<dbReference type="GO" id="GO:0004047">
    <property type="term" value="F:aminomethyltransferase activity"/>
    <property type="evidence" value="ECO:0007669"/>
    <property type="project" value="UniProtKB-EC"/>
</dbReference>
<dbReference type="OMA" id="MPVQYPA"/>
<feature type="domain" description="GCVT N-terminal" evidence="9">
    <location>
        <begin position="9"/>
        <end position="264"/>
    </location>
</feature>
<dbReference type="Gene3D" id="2.40.30.110">
    <property type="entry name" value="Aminomethyltransferase beta-barrel domains"/>
    <property type="match status" value="1"/>
</dbReference>
<dbReference type="Pfam" id="PF01571">
    <property type="entry name" value="GCV_T"/>
    <property type="match status" value="1"/>
</dbReference>
<dbReference type="PANTHER" id="PTHR43757">
    <property type="entry name" value="AMINOMETHYLTRANSFERASE"/>
    <property type="match status" value="1"/>
</dbReference>
<evidence type="ECO:0000256" key="8">
    <source>
        <dbReference type="RuleBase" id="RU003981"/>
    </source>
</evidence>
<keyword evidence="12" id="KW-1185">Reference proteome</keyword>
<gene>
    <name evidence="11" type="ORF">ABL78_4190</name>
</gene>
<comment type="function">
    <text evidence="8">The glycine cleavage system catalyzes the degradation of glycine.</text>
</comment>
<dbReference type="OrthoDB" id="10263536at2759"/>
<keyword evidence="3 8" id="KW-0032">Aminotransferase</keyword>
<dbReference type="EC" id="2.1.2.10" evidence="2 8"/>
<dbReference type="Gene3D" id="4.10.1250.10">
    <property type="entry name" value="Aminomethyltransferase fragment"/>
    <property type="match status" value="1"/>
</dbReference>
<evidence type="ECO:0000256" key="7">
    <source>
        <dbReference type="PIRSR" id="PIRSR006487-1"/>
    </source>
</evidence>
<dbReference type="NCBIfam" id="TIGR00528">
    <property type="entry name" value="gcvT"/>
    <property type="match status" value="1"/>
</dbReference>
<reference evidence="11 12" key="1">
    <citation type="journal article" date="2015" name="PLoS Pathog.">
        <title>Leptomonas seymouri: Adaptations to the Dixenous Life Cycle Analyzed by Genome Sequencing, Transcriptome Profiling and Co-infection with Leishmania donovani.</title>
        <authorList>
            <person name="Kraeva N."/>
            <person name="Butenko A."/>
            <person name="Hlavacova J."/>
            <person name="Kostygov A."/>
            <person name="Myskova J."/>
            <person name="Grybchuk D."/>
            <person name="Lestinova T."/>
            <person name="Votypka J."/>
            <person name="Volf P."/>
            <person name="Opperdoes F."/>
            <person name="Flegontov P."/>
            <person name="Lukes J."/>
            <person name="Yurchenko V."/>
        </authorList>
    </citation>
    <scope>NUCLEOTIDE SEQUENCE [LARGE SCALE GENOMIC DNA]</scope>
    <source>
        <strain evidence="11 12">ATCC 30220</strain>
    </source>
</reference>
<protein>
    <recommendedName>
        <fullName evidence="2 8">Aminomethyltransferase</fullName>
        <ecNumber evidence="2 8">2.1.2.10</ecNumber>
    </recommendedName>
    <alternativeName>
        <fullName evidence="5 8">Glycine cleavage system T protein</fullName>
    </alternativeName>
</protein>
<dbReference type="InterPro" id="IPR027266">
    <property type="entry name" value="TrmE/GcvT-like"/>
</dbReference>
<dbReference type="EMBL" id="LJSK01000118">
    <property type="protein sequence ID" value="KPI86720.1"/>
    <property type="molecule type" value="Genomic_DNA"/>
</dbReference>
<dbReference type="VEuPathDB" id="TriTrypDB:Lsey_0118_0030"/>
<organism evidence="11 12">
    <name type="scientific">Leptomonas seymouri</name>
    <dbReference type="NCBI Taxonomy" id="5684"/>
    <lineage>
        <taxon>Eukaryota</taxon>
        <taxon>Discoba</taxon>
        <taxon>Euglenozoa</taxon>
        <taxon>Kinetoplastea</taxon>
        <taxon>Metakinetoplastina</taxon>
        <taxon>Trypanosomatida</taxon>
        <taxon>Trypanosomatidae</taxon>
        <taxon>Leishmaniinae</taxon>
        <taxon>Leptomonas</taxon>
    </lineage>
</organism>
<comment type="subcellular location">
    <subcellularLocation>
        <location evidence="8">Mitochondrion</location>
    </subcellularLocation>
</comment>
<comment type="catalytic activity">
    <reaction evidence="6 8">
        <text>N(6)-[(R)-S(8)-aminomethyldihydrolipoyl]-L-lysyl-[protein] + (6S)-5,6,7,8-tetrahydrofolate = N(6)-[(R)-dihydrolipoyl]-L-lysyl-[protein] + (6R)-5,10-methylene-5,6,7,8-tetrahydrofolate + NH4(+)</text>
        <dbReference type="Rhea" id="RHEA:16945"/>
        <dbReference type="Rhea" id="RHEA-COMP:10475"/>
        <dbReference type="Rhea" id="RHEA-COMP:10492"/>
        <dbReference type="ChEBI" id="CHEBI:15636"/>
        <dbReference type="ChEBI" id="CHEBI:28938"/>
        <dbReference type="ChEBI" id="CHEBI:57453"/>
        <dbReference type="ChEBI" id="CHEBI:83100"/>
        <dbReference type="ChEBI" id="CHEBI:83143"/>
        <dbReference type="EC" id="2.1.2.10"/>
    </reaction>
</comment>
<evidence type="ECO:0000259" key="10">
    <source>
        <dbReference type="Pfam" id="PF08669"/>
    </source>
</evidence>
<dbReference type="GO" id="GO:0008168">
    <property type="term" value="F:methyltransferase activity"/>
    <property type="evidence" value="ECO:0007669"/>
    <property type="project" value="UniProtKB-KW"/>
</dbReference>
<accession>A0A0N1PE74</accession>
<evidence type="ECO:0000313" key="12">
    <source>
        <dbReference type="Proteomes" id="UP000038009"/>
    </source>
</evidence>
<dbReference type="GO" id="GO:0008483">
    <property type="term" value="F:transaminase activity"/>
    <property type="evidence" value="ECO:0007669"/>
    <property type="project" value="UniProtKB-KW"/>
</dbReference>
<name>A0A0N1PE74_LEPSE</name>
<dbReference type="InterPro" id="IPR006222">
    <property type="entry name" value="GCVT_N"/>
</dbReference>
<evidence type="ECO:0000256" key="5">
    <source>
        <dbReference type="ARBA" id="ARBA00031395"/>
    </source>
</evidence>
<dbReference type="SUPFAM" id="SSF101790">
    <property type="entry name" value="Aminomethyltransferase beta-barrel domain"/>
    <property type="match status" value="1"/>
</dbReference>
<dbReference type="NCBIfam" id="NF001567">
    <property type="entry name" value="PRK00389.1"/>
    <property type="match status" value="1"/>
</dbReference>
<dbReference type="FunFam" id="3.30.70.1400:FF:000001">
    <property type="entry name" value="Aminomethyltransferase"/>
    <property type="match status" value="1"/>
</dbReference>
<dbReference type="Proteomes" id="UP000038009">
    <property type="component" value="Unassembled WGS sequence"/>
</dbReference>
<dbReference type="InterPro" id="IPR028896">
    <property type="entry name" value="GcvT/YgfZ/DmdA"/>
</dbReference>
<keyword evidence="4 8" id="KW-0808">Transferase</keyword>
<keyword evidence="8" id="KW-0496">Mitochondrion</keyword>
<dbReference type="Pfam" id="PF08669">
    <property type="entry name" value="GCV_T_C"/>
    <property type="match status" value="1"/>
</dbReference>
<dbReference type="GO" id="GO:0032259">
    <property type="term" value="P:methylation"/>
    <property type="evidence" value="ECO:0007669"/>
    <property type="project" value="UniProtKB-KW"/>
</dbReference>
<dbReference type="Gene3D" id="3.30.70.1400">
    <property type="entry name" value="Aminomethyltransferase beta-barrel domains"/>
    <property type="match status" value="1"/>
</dbReference>
<comment type="subunit">
    <text evidence="8">The glycine cleavage system is composed of four proteins: P, T, L and H.</text>
</comment>
<evidence type="ECO:0000256" key="2">
    <source>
        <dbReference type="ARBA" id="ARBA00012616"/>
    </source>
</evidence>
<dbReference type="InterPro" id="IPR013977">
    <property type="entry name" value="GcvT_C"/>
</dbReference>
<dbReference type="Gene3D" id="3.30.1360.120">
    <property type="entry name" value="Probable tRNA modification gtpase trme, domain 1"/>
    <property type="match status" value="1"/>
</dbReference>
<dbReference type="GO" id="GO:0005960">
    <property type="term" value="C:glycine cleavage complex"/>
    <property type="evidence" value="ECO:0007669"/>
    <property type="project" value="InterPro"/>
</dbReference>
<sequence>MSSLKKTALHGYHLAQKAKMEGFAGYHMPISYPKMGVLKEHIYTREMAGIFDVSHMGQYEIRGADRERFMEYVTPVDLKKSQPGHASLTFLSNEKGGIKDDCIVTKMDDHLFLVLNAGCKVKDVAHIEDVLRNSPQMRGADVHFTPLERSLIALQGPKAASILSEFVDGVPDMDFMSCRQEVNVKGMRLQITRCGYTGEDGFEISVADKDALPLVELFLSKKAEMIGLGARDSLRLEAGLNLYGHELSEDTNPVAARFMWSISKRRMEEGGFIGYDSIKHFKDNASKGAVPQLRVGLVSTGPVARLHTVIKADGKEVGYVTSGCPSPCLKKNIALGYVDRDLAKKGTKVELVVRDRLVPAEIVTPPFVPSKYYRKPQ</sequence>
<dbReference type="SUPFAM" id="SSF103025">
    <property type="entry name" value="Folate-binding domain"/>
    <property type="match status" value="1"/>
</dbReference>
<dbReference type="GO" id="GO:0005739">
    <property type="term" value="C:mitochondrion"/>
    <property type="evidence" value="ECO:0007669"/>
    <property type="project" value="UniProtKB-SubCell"/>
</dbReference>
<keyword evidence="8" id="KW-0809">Transit peptide</keyword>
<feature type="domain" description="Aminomethyltransferase C-terminal" evidence="10">
    <location>
        <begin position="295"/>
        <end position="368"/>
    </location>
</feature>
<feature type="binding site" evidence="7">
    <location>
        <position position="203"/>
    </location>
    <ligand>
        <name>substrate</name>
    </ligand>
</feature>
<proteinExistence type="inferred from homology"/>
<evidence type="ECO:0000256" key="4">
    <source>
        <dbReference type="ARBA" id="ARBA00022679"/>
    </source>
</evidence>
<evidence type="ECO:0000313" key="11">
    <source>
        <dbReference type="EMBL" id="KPI86720.1"/>
    </source>
</evidence>
<evidence type="ECO:0000256" key="3">
    <source>
        <dbReference type="ARBA" id="ARBA00022576"/>
    </source>
</evidence>
<dbReference type="PANTHER" id="PTHR43757:SF2">
    <property type="entry name" value="AMINOMETHYLTRANSFERASE, MITOCHONDRIAL"/>
    <property type="match status" value="1"/>
</dbReference>
<comment type="caution">
    <text evidence="11">The sequence shown here is derived from an EMBL/GenBank/DDBJ whole genome shotgun (WGS) entry which is preliminary data.</text>
</comment>
<dbReference type="GO" id="GO:0006546">
    <property type="term" value="P:glycine catabolic process"/>
    <property type="evidence" value="ECO:0007669"/>
    <property type="project" value="InterPro"/>
</dbReference>
<evidence type="ECO:0000259" key="9">
    <source>
        <dbReference type="Pfam" id="PF01571"/>
    </source>
</evidence>
<dbReference type="AlphaFoldDB" id="A0A0N1PE74"/>
<evidence type="ECO:0000256" key="6">
    <source>
        <dbReference type="ARBA" id="ARBA00047665"/>
    </source>
</evidence>
<dbReference type="InterPro" id="IPR029043">
    <property type="entry name" value="GcvT/YgfZ_C"/>
</dbReference>
<comment type="similarity">
    <text evidence="1 8">Belongs to the GcvT family.</text>
</comment>
<dbReference type="PIRSF" id="PIRSF006487">
    <property type="entry name" value="GcvT"/>
    <property type="match status" value="1"/>
</dbReference>
<keyword evidence="11" id="KW-0489">Methyltransferase</keyword>
<evidence type="ECO:0000256" key="1">
    <source>
        <dbReference type="ARBA" id="ARBA00008609"/>
    </source>
</evidence>
<dbReference type="InterPro" id="IPR006223">
    <property type="entry name" value="GcvT"/>
</dbReference>
<dbReference type="FunFam" id="2.40.30.110:FF:000003">
    <property type="entry name" value="Aminomethyltransferase"/>
    <property type="match status" value="1"/>
</dbReference>